<evidence type="ECO:0000313" key="3">
    <source>
        <dbReference type="Proteomes" id="UP000176101"/>
    </source>
</evidence>
<name>A0A1E7JRL5_9ACTN</name>
<dbReference type="EMBL" id="LJGU01000158">
    <property type="protein sequence ID" value="OEU91403.1"/>
    <property type="molecule type" value="Genomic_DNA"/>
</dbReference>
<dbReference type="RefSeq" id="WP_070198989.1">
    <property type="nucleotide sequence ID" value="NZ_LJGU01000158.1"/>
</dbReference>
<sequence>MEEQLAQRIRMFQETGQVRAEVAEFVTTELETLAATGHAVSEATAGMLTSHLMMALNRLLDGAPIEDFPTDEHVAQELADHPEAVAQARAVASRAERRLGASLPISEINFMALHLAVLAHRPTTG</sequence>
<keyword evidence="3" id="KW-1185">Reference proteome</keyword>
<dbReference type="AlphaFoldDB" id="A0A1E7JRL5"/>
<dbReference type="PATRIC" id="fig|1075402.3.peg.5501"/>
<dbReference type="STRING" id="1075402.AN216_25055"/>
<dbReference type="InterPro" id="IPR011608">
    <property type="entry name" value="PRD"/>
</dbReference>
<proteinExistence type="predicted"/>
<evidence type="ECO:0000313" key="2">
    <source>
        <dbReference type="EMBL" id="OEU91403.1"/>
    </source>
</evidence>
<dbReference type="PROSITE" id="PS51372">
    <property type="entry name" value="PRD_2"/>
    <property type="match status" value="1"/>
</dbReference>
<dbReference type="SUPFAM" id="SSF63520">
    <property type="entry name" value="PTS-regulatory domain, PRD"/>
    <property type="match status" value="1"/>
</dbReference>
<feature type="domain" description="PRD" evidence="1">
    <location>
        <begin position="13"/>
        <end position="125"/>
    </location>
</feature>
<dbReference type="GO" id="GO:0006355">
    <property type="term" value="P:regulation of DNA-templated transcription"/>
    <property type="evidence" value="ECO:0007669"/>
    <property type="project" value="InterPro"/>
</dbReference>
<dbReference type="Gene3D" id="1.10.1790.10">
    <property type="entry name" value="PRD domain"/>
    <property type="match status" value="1"/>
</dbReference>
<dbReference type="Pfam" id="PF00874">
    <property type="entry name" value="PRD"/>
    <property type="match status" value="1"/>
</dbReference>
<gene>
    <name evidence="2" type="ORF">AN216_25055</name>
</gene>
<protein>
    <submittedName>
        <fullName evidence="2">Transcriptional antiterminator</fullName>
    </submittedName>
</protein>
<accession>A0A1E7JRL5</accession>
<evidence type="ECO:0000259" key="1">
    <source>
        <dbReference type="PROSITE" id="PS51372"/>
    </source>
</evidence>
<dbReference type="Proteomes" id="UP000176101">
    <property type="component" value="Unassembled WGS sequence"/>
</dbReference>
<comment type="caution">
    <text evidence="2">The sequence shown here is derived from an EMBL/GenBank/DDBJ whole genome shotgun (WGS) entry which is preliminary data.</text>
</comment>
<organism evidence="2 3">
    <name type="scientific">Streptomyces oceani</name>
    <dbReference type="NCBI Taxonomy" id="1075402"/>
    <lineage>
        <taxon>Bacteria</taxon>
        <taxon>Bacillati</taxon>
        <taxon>Actinomycetota</taxon>
        <taxon>Actinomycetes</taxon>
        <taxon>Kitasatosporales</taxon>
        <taxon>Streptomycetaceae</taxon>
        <taxon>Streptomyces</taxon>
    </lineage>
</organism>
<dbReference type="InterPro" id="IPR036634">
    <property type="entry name" value="PRD_sf"/>
</dbReference>
<dbReference type="OrthoDB" id="3747487at2"/>
<reference evidence="2 3" key="1">
    <citation type="journal article" date="2016" name="Front. Microbiol.">
        <title>Comparative Genomics Analysis of Streptomyces Species Reveals Their Adaptation to the Marine Environment and Their Diversity at the Genomic Level.</title>
        <authorList>
            <person name="Tian X."/>
            <person name="Zhang Z."/>
            <person name="Yang T."/>
            <person name="Chen M."/>
            <person name="Li J."/>
            <person name="Chen F."/>
            <person name="Yang J."/>
            <person name="Li W."/>
            <person name="Zhang B."/>
            <person name="Zhang Z."/>
            <person name="Wu J."/>
            <person name="Zhang C."/>
            <person name="Long L."/>
            <person name="Xiao J."/>
        </authorList>
    </citation>
    <scope>NUCLEOTIDE SEQUENCE [LARGE SCALE GENOMIC DNA]</scope>
    <source>
        <strain evidence="2 3">SCSIO 02100</strain>
    </source>
</reference>